<dbReference type="InterPro" id="IPR039335">
    <property type="entry name" value="SIB1/2"/>
</dbReference>
<sequence length="144" mass="16224">MKRQKKSSKEKEGKDSLKVVYISSPMKVKTSASRFMSLVQQLTGKNSDITQYMEPKDGKLSRTFIELDLNDRALVTQEETIDHHRYLSSISNSNDTTTSCNSTSSFFHDGLTTSQMEEQFAGIFASTSFRDSSLVDVLGSYHDM</sequence>
<dbReference type="OrthoDB" id="1725273at2759"/>
<dbReference type="Pfam" id="PF05678">
    <property type="entry name" value="VQ"/>
    <property type="match status" value="1"/>
</dbReference>
<evidence type="ECO:0000313" key="2">
    <source>
        <dbReference type="EMBL" id="KZV47301.1"/>
    </source>
</evidence>
<evidence type="ECO:0000313" key="3">
    <source>
        <dbReference type="Proteomes" id="UP000250235"/>
    </source>
</evidence>
<protein>
    <recommendedName>
        <fullName evidence="1">VQ domain-containing protein</fullName>
    </recommendedName>
</protein>
<organism evidence="2 3">
    <name type="scientific">Dorcoceras hygrometricum</name>
    <dbReference type="NCBI Taxonomy" id="472368"/>
    <lineage>
        <taxon>Eukaryota</taxon>
        <taxon>Viridiplantae</taxon>
        <taxon>Streptophyta</taxon>
        <taxon>Embryophyta</taxon>
        <taxon>Tracheophyta</taxon>
        <taxon>Spermatophyta</taxon>
        <taxon>Magnoliopsida</taxon>
        <taxon>eudicotyledons</taxon>
        <taxon>Gunneridae</taxon>
        <taxon>Pentapetalae</taxon>
        <taxon>asterids</taxon>
        <taxon>lamiids</taxon>
        <taxon>Lamiales</taxon>
        <taxon>Gesneriaceae</taxon>
        <taxon>Didymocarpoideae</taxon>
        <taxon>Trichosporeae</taxon>
        <taxon>Loxocarpinae</taxon>
        <taxon>Dorcoceras</taxon>
    </lineage>
</organism>
<dbReference type="InterPro" id="IPR008889">
    <property type="entry name" value="VQ"/>
</dbReference>
<dbReference type="PANTHER" id="PTHR33624:SF31">
    <property type="entry name" value="SIGMA FACTOR BINDING PROTEIN 1, CHLOROPLASTIC-LIKE"/>
    <property type="match status" value="1"/>
</dbReference>
<proteinExistence type="predicted"/>
<dbReference type="EMBL" id="KQ995303">
    <property type="protein sequence ID" value="KZV47301.1"/>
    <property type="molecule type" value="Genomic_DNA"/>
</dbReference>
<keyword evidence="3" id="KW-1185">Reference proteome</keyword>
<dbReference type="PANTHER" id="PTHR33624">
    <property type="entry name" value="SIGMA FACTOR BINDING PROTEIN 1, CHLOROPLASTIC"/>
    <property type="match status" value="1"/>
</dbReference>
<dbReference type="Proteomes" id="UP000250235">
    <property type="component" value="Unassembled WGS sequence"/>
</dbReference>
<gene>
    <name evidence="2" type="ORF">F511_07724</name>
</gene>
<evidence type="ECO:0000259" key="1">
    <source>
        <dbReference type="Pfam" id="PF05678"/>
    </source>
</evidence>
<dbReference type="AlphaFoldDB" id="A0A2Z7CJM6"/>
<accession>A0A2Z7CJM6</accession>
<feature type="domain" description="VQ" evidence="1">
    <location>
        <begin position="22"/>
        <end position="48"/>
    </location>
</feature>
<reference evidence="2 3" key="1">
    <citation type="journal article" date="2015" name="Proc. Natl. Acad. Sci. U.S.A.">
        <title>The resurrection genome of Boea hygrometrica: A blueprint for survival of dehydration.</title>
        <authorList>
            <person name="Xiao L."/>
            <person name="Yang G."/>
            <person name="Zhang L."/>
            <person name="Yang X."/>
            <person name="Zhao S."/>
            <person name="Ji Z."/>
            <person name="Zhou Q."/>
            <person name="Hu M."/>
            <person name="Wang Y."/>
            <person name="Chen M."/>
            <person name="Xu Y."/>
            <person name="Jin H."/>
            <person name="Xiao X."/>
            <person name="Hu G."/>
            <person name="Bao F."/>
            <person name="Hu Y."/>
            <person name="Wan P."/>
            <person name="Li L."/>
            <person name="Deng X."/>
            <person name="Kuang T."/>
            <person name="Xiang C."/>
            <person name="Zhu J.K."/>
            <person name="Oliver M.J."/>
            <person name="He Y."/>
        </authorList>
    </citation>
    <scope>NUCLEOTIDE SEQUENCE [LARGE SCALE GENOMIC DNA]</scope>
    <source>
        <strain evidence="3">cv. XS01</strain>
    </source>
</reference>
<name>A0A2Z7CJM6_9LAMI</name>